<dbReference type="SUPFAM" id="SSF53474">
    <property type="entry name" value="alpha/beta-Hydrolases"/>
    <property type="match status" value="1"/>
</dbReference>
<keyword evidence="7" id="KW-1185">Reference proteome</keyword>
<dbReference type="InterPro" id="IPR029058">
    <property type="entry name" value="AB_hydrolase_fold"/>
</dbReference>
<dbReference type="GO" id="GO:0016298">
    <property type="term" value="F:lipase activity"/>
    <property type="evidence" value="ECO:0007669"/>
    <property type="project" value="InterPro"/>
</dbReference>
<proteinExistence type="inferred from homology"/>
<comment type="similarity">
    <text evidence="2 4">Belongs to the AB hydrolase superfamily. Lipase family.</text>
</comment>
<dbReference type="Proteomes" id="UP000792457">
    <property type="component" value="Unassembled WGS sequence"/>
</dbReference>
<accession>A0A8K0K180</accession>
<reference evidence="6" key="1">
    <citation type="submission" date="2013-04" db="EMBL/GenBank/DDBJ databases">
        <authorList>
            <person name="Qu J."/>
            <person name="Murali S.C."/>
            <person name="Bandaranaike D."/>
            <person name="Bellair M."/>
            <person name="Blankenburg K."/>
            <person name="Chao H."/>
            <person name="Dinh H."/>
            <person name="Doddapaneni H."/>
            <person name="Downs B."/>
            <person name="Dugan-Rocha S."/>
            <person name="Elkadiri S."/>
            <person name="Gnanaolivu R.D."/>
            <person name="Hernandez B."/>
            <person name="Javaid M."/>
            <person name="Jayaseelan J.C."/>
            <person name="Lee S."/>
            <person name="Li M."/>
            <person name="Ming W."/>
            <person name="Munidasa M."/>
            <person name="Muniz J."/>
            <person name="Nguyen L."/>
            <person name="Ongeri F."/>
            <person name="Osuji N."/>
            <person name="Pu L.-L."/>
            <person name="Puazo M."/>
            <person name="Qu C."/>
            <person name="Quiroz J."/>
            <person name="Raj R."/>
            <person name="Weissenberger G."/>
            <person name="Xin Y."/>
            <person name="Zou X."/>
            <person name="Han Y."/>
            <person name="Richards S."/>
            <person name="Worley K."/>
            <person name="Muzny D."/>
            <person name="Gibbs R."/>
        </authorList>
    </citation>
    <scope>NUCLEOTIDE SEQUENCE</scope>
    <source>
        <strain evidence="6">Sampled in the wild</strain>
    </source>
</reference>
<organism evidence="6 7">
    <name type="scientific">Ladona fulva</name>
    <name type="common">Scarce chaser dragonfly</name>
    <name type="synonym">Libellula fulva</name>
    <dbReference type="NCBI Taxonomy" id="123851"/>
    <lineage>
        <taxon>Eukaryota</taxon>
        <taxon>Metazoa</taxon>
        <taxon>Ecdysozoa</taxon>
        <taxon>Arthropoda</taxon>
        <taxon>Hexapoda</taxon>
        <taxon>Insecta</taxon>
        <taxon>Pterygota</taxon>
        <taxon>Palaeoptera</taxon>
        <taxon>Odonata</taxon>
        <taxon>Epiprocta</taxon>
        <taxon>Anisoptera</taxon>
        <taxon>Libelluloidea</taxon>
        <taxon>Libellulidae</taxon>
        <taxon>Ladona</taxon>
    </lineage>
</organism>
<evidence type="ECO:0000256" key="2">
    <source>
        <dbReference type="ARBA" id="ARBA00010701"/>
    </source>
</evidence>
<dbReference type="InterPro" id="IPR013818">
    <property type="entry name" value="Lipase"/>
</dbReference>
<feature type="non-terminal residue" evidence="6">
    <location>
        <position position="1"/>
    </location>
</feature>
<evidence type="ECO:0000259" key="5">
    <source>
        <dbReference type="Pfam" id="PF00151"/>
    </source>
</evidence>
<sequence>TVESERWNVVYVDWRTLSAGPWYNFALLNVRAAGRYVADFIDSLAKSYDQLEAQSSNDVPKETAASASSTFFKNLHVVGFSLGSHVAGVAGKHVTAGKIGRITGLDPALPLIENLKSERLDKSSAEFVSVVHTAGGSFGMRRAIGHVDFYPNGGEAIQPGCHNDIIPSGCSHWNAWRYFTESVQNERAFEALPCPSWRDFKDGECDRFKNELRGGPVYMGAHTRDT</sequence>
<dbReference type="PANTHER" id="PTHR11610">
    <property type="entry name" value="LIPASE"/>
    <property type="match status" value="1"/>
</dbReference>
<dbReference type="GO" id="GO:0016042">
    <property type="term" value="P:lipid catabolic process"/>
    <property type="evidence" value="ECO:0007669"/>
    <property type="project" value="TreeGrafter"/>
</dbReference>
<evidence type="ECO:0000256" key="4">
    <source>
        <dbReference type="RuleBase" id="RU004262"/>
    </source>
</evidence>
<reference evidence="6" key="2">
    <citation type="submission" date="2017-10" db="EMBL/GenBank/DDBJ databases">
        <title>Ladona fulva Genome sequencing and assembly.</title>
        <authorList>
            <person name="Murali S."/>
            <person name="Richards S."/>
            <person name="Bandaranaike D."/>
            <person name="Bellair M."/>
            <person name="Blankenburg K."/>
            <person name="Chao H."/>
            <person name="Dinh H."/>
            <person name="Doddapaneni H."/>
            <person name="Dugan-Rocha S."/>
            <person name="Elkadiri S."/>
            <person name="Gnanaolivu R."/>
            <person name="Hernandez B."/>
            <person name="Skinner E."/>
            <person name="Javaid M."/>
            <person name="Lee S."/>
            <person name="Li M."/>
            <person name="Ming W."/>
            <person name="Munidasa M."/>
            <person name="Muniz J."/>
            <person name="Nguyen L."/>
            <person name="Hughes D."/>
            <person name="Osuji N."/>
            <person name="Pu L.-L."/>
            <person name="Puazo M."/>
            <person name="Qu C."/>
            <person name="Quiroz J."/>
            <person name="Raj R."/>
            <person name="Weissenberger G."/>
            <person name="Xin Y."/>
            <person name="Zou X."/>
            <person name="Han Y."/>
            <person name="Worley K."/>
            <person name="Muzny D."/>
            <person name="Gibbs R."/>
        </authorList>
    </citation>
    <scope>NUCLEOTIDE SEQUENCE</scope>
    <source>
        <strain evidence="6">Sampled in the wild</strain>
    </source>
</reference>
<comment type="subcellular location">
    <subcellularLocation>
        <location evidence="1">Secreted</location>
    </subcellularLocation>
</comment>
<protein>
    <recommendedName>
        <fullName evidence="5">Lipase domain-containing protein</fullName>
    </recommendedName>
</protein>
<feature type="domain" description="Lipase" evidence="5">
    <location>
        <begin position="73"/>
        <end position="221"/>
    </location>
</feature>
<dbReference type="AlphaFoldDB" id="A0A8K0K180"/>
<dbReference type="PANTHER" id="PTHR11610:SF169">
    <property type="entry name" value="GH15759P-RELATED"/>
    <property type="match status" value="1"/>
</dbReference>
<comment type="caution">
    <text evidence="6">The sequence shown here is derived from an EMBL/GenBank/DDBJ whole genome shotgun (WGS) entry which is preliminary data.</text>
</comment>
<keyword evidence="3" id="KW-0964">Secreted</keyword>
<gene>
    <name evidence="6" type="ORF">J437_LFUL003433</name>
</gene>
<dbReference type="OrthoDB" id="199913at2759"/>
<dbReference type="InterPro" id="IPR000734">
    <property type="entry name" value="TAG_lipase"/>
</dbReference>
<evidence type="ECO:0000313" key="7">
    <source>
        <dbReference type="Proteomes" id="UP000792457"/>
    </source>
</evidence>
<evidence type="ECO:0000256" key="3">
    <source>
        <dbReference type="ARBA" id="ARBA00022525"/>
    </source>
</evidence>
<evidence type="ECO:0000313" key="6">
    <source>
        <dbReference type="EMBL" id="KAG8226441.1"/>
    </source>
</evidence>
<dbReference type="Pfam" id="PF00151">
    <property type="entry name" value="Lipase"/>
    <property type="match status" value="1"/>
</dbReference>
<evidence type="ECO:0000256" key="1">
    <source>
        <dbReference type="ARBA" id="ARBA00004613"/>
    </source>
</evidence>
<dbReference type="GO" id="GO:0005615">
    <property type="term" value="C:extracellular space"/>
    <property type="evidence" value="ECO:0007669"/>
    <property type="project" value="TreeGrafter"/>
</dbReference>
<dbReference type="GO" id="GO:0017171">
    <property type="term" value="F:serine hydrolase activity"/>
    <property type="evidence" value="ECO:0007669"/>
    <property type="project" value="TreeGrafter"/>
</dbReference>
<name>A0A8K0K180_LADFU</name>
<dbReference type="EMBL" id="KZ308282">
    <property type="protein sequence ID" value="KAG8226441.1"/>
    <property type="molecule type" value="Genomic_DNA"/>
</dbReference>
<dbReference type="Gene3D" id="3.40.50.1820">
    <property type="entry name" value="alpha/beta hydrolase"/>
    <property type="match status" value="1"/>
</dbReference>